<keyword evidence="2" id="KW-1185">Reference proteome</keyword>
<accession>A0A8H6X4G5</accession>
<name>A0A8H6X4G5_9AGAR</name>
<dbReference type="AlphaFoldDB" id="A0A8H6X4G5"/>
<dbReference type="OrthoDB" id="10504121at2759"/>
<evidence type="ECO:0000313" key="1">
    <source>
        <dbReference type="EMBL" id="KAF7334293.1"/>
    </source>
</evidence>
<sequence length="116" mass="13109">MGRCGWAASQHSLTLPSLRENDLPIVCGALQKIGDELHHLDLTVRCTPEPGDQILETIDLSLHPNLQTLRIHDTSWIDAQQTIWQLPMFITKLAAPGFEHITLEFDFSQPLNEELD</sequence>
<dbReference type="EMBL" id="JACAZH010000049">
    <property type="protein sequence ID" value="KAF7334293.1"/>
    <property type="molecule type" value="Genomic_DNA"/>
</dbReference>
<evidence type="ECO:0000313" key="2">
    <source>
        <dbReference type="Proteomes" id="UP000623467"/>
    </source>
</evidence>
<organism evidence="1 2">
    <name type="scientific">Mycena sanguinolenta</name>
    <dbReference type="NCBI Taxonomy" id="230812"/>
    <lineage>
        <taxon>Eukaryota</taxon>
        <taxon>Fungi</taxon>
        <taxon>Dikarya</taxon>
        <taxon>Basidiomycota</taxon>
        <taxon>Agaricomycotina</taxon>
        <taxon>Agaricomycetes</taxon>
        <taxon>Agaricomycetidae</taxon>
        <taxon>Agaricales</taxon>
        <taxon>Marasmiineae</taxon>
        <taxon>Mycenaceae</taxon>
        <taxon>Mycena</taxon>
    </lineage>
</organism>
<gene>
    <name evidence="1" type="ORF">MSAN_02390900</name>
</gene>
<comment type="caution">
    <text evidence="1">The sequence shown here is derived from an EMBL/GenBank/DDBJ whole genome shotgun (WGS) entry which is preliminary data.</text>
</comment>
<reference evidence="1" key="1">
    <citation type="submission" date="2020-05" db="EMBL/GenBank/DDBJ databases">
        <title>Mycena genomes resolve the evolution of fungal bioluminescence.</title>
        <authorList>
            <person name="Tsai I.J."/>
        </authorList>
    </citation>
    <scope>NUCLEOTIDE SEQUENCE</scope>
    <source>
        <strain evidence="1">160909Yilan</strain>
    </source>
</reference>
<proteinExistence type="predicted"/>
<dbReference type="Proteomes" id="UP000623467">
    <property type="component" value="Unassembled WGS sequence"/>
</dbReference>
<protein>
    <submittedName>
        <fullName evidence="1">Uncharacterized protein</fullName>
    </submittedName>
</protein>